<dbReference type="RefSeq" id="WP_344264841.1">
    <property type="nucleotide sequence ID" value="NZ_BAAAMJ010000054.1"/>
</dbReference>
<reference evidence="2" key="1">
    <citation type="journal article" date="2019" name="Int. J. Syst. Evol. Microbiol.">
        <title>The Global Catalogue of Microorganisms (GCM) 10K type strain sequencing project: providing services to taxonomists for standard genome sequencing and annotation.</title>
        <authorList>
            <consortium name="The Broad Institute Genomics Platform"/>
            <consortium name="The Broad Institute Genome Sequencing Center for Infectious Disease"/>
            <person name="Wu L."/>
            <person name="Ma J."/>
        </authorList>
    </citation>
    <scope>NUCLEOTIDE SEQUENCE [LARGE SCALE GENOMIC DNA]</scope>
    <source>
        <strain evidence="2">JCM 13581</strain>
    </source>
</reference>
<keyword evidence="2" id="KW-1185">Reference proteome</keyword>
<name>A0ABP5B3H9_9ACTN</name>
<organism evidence="1 2">
    <name type="scientific">Streptomyces sodiiphilus</name>
    <dbReference type="NCBI Taxonomy" id="226217"/>
    <lineage>
        <taxon>Bacteria</taxon>
        <taxon>Bacillati</taxon>
        <taxon>Actinomycetota</taxon>
        <taxon>Actinomycetes</taxon>
        <taxon>Kitasatosporales</taxon>
        <taxon>Streptomycetaceae</taxon>
        <taxon>Streptomyces</taxon>
    </lineage>
</organism>
<proteinExistence type="predicted"/>
<accession>A0ABP5B3H9</accession>
<comment type="caution">
    <text evidence="1">The sequence shown here is derived from an EMBL/GenBank/DDBJ whole genome shotgun (WGS) entry which is preliminary data.</text>
</comment>
<dbReference type="EMBL" id="BAAAMJ010000054">
    <property type="protein sequence ID" value="GAA1929416.1"/>
    <property type="molecule type" value="Genomic_DNA"/>
</dbReference>
<sequence length="42" mass="4509">MSLRGAGGLSHADIGWALGVTAWTVAVWETGRTEPLKERRAT</sequence>
<evidence type="ECO:0008006" key="3">
    <source>
        <dbReference type="Google" id="ProtNLM"/>
    </source>
</evidence>
<dbReference type="Proteomes" id="UP001501303">
    <property type="component" value="Unassembled WGS sequence"/>
</dbReference>
<dbReference type="Gene3D" id="1.10.260.40">
    <property type="entry name" value="lambda repressor-like DNA-binding domains"/>
    <property type="match status" value="1"/>
</dbReference>
<evidence type="ECO:0000313" key="1">
    <source>
        <dbReference type="EMBL" id="GAA1929416.1"/>
    </source>
</evidence>
<evidence type="ECO:0000313" key="2">
    <source>
        <dbReference type="Proteomes" id="UP001501303"/>
    </source>
</evidence>
<protein>
    <recommendedName>
        <fullName evidence="3">XRE family transcriptional regulator</fullName>
    </recommendedName>
</protein>
<gene>
    <name evidence="1" type="ORF">GCM10009716_41360</name>
</gene>
<dbReference type="InterPro" id="IPR010982">
    <property type="entry name" value="Lambda_DNA-bd_dom_sf"/>
</dbReference>